<keyword evidence="3" id="KW-0482">Metalloprotease</keyword>
<keyword evidence="1" id="KW-0472">Membrane</keyword>
<feature type="transmembrane region" description="Helical" evidence="1">
    <location>
        <begin position="163"/>
        <end position="185"/>
    </location>
</feature>
<evidence type="ECO:0000313" key="3">
    <source>
        <dbReference type="EMBL" id="QNN71033.1"/>
    </source>
</evidence>
<dbReference type="EMBL" id="CP060719">
    <property type="protein sequence ID" value="QNN71033.1"/>
    <property type="molecule type" value="Genomic_DNA"/>
</dbReference>
<dbReference type="PANTHER" id="PTHR39430">
    <property type="entry name" value="MEMBRANE-ASSOCIATED PROTEASE-RELATED"/>
    <property type="match status" value="1"/>
</dbReference>
<dbReference type="GO" id="GO:0004175">
    <property type="term" value="F:endopeptidase activity"/>
    <property type="evidence" value="ECO:0007669"/>
    <property type="project" value="UniProtKB-ARBA"/>
</dbReference>
<feature type="transmembrane region" description="Helical" evidence="1">
    <location>
        <begin position="229"/>
        <end position="248"/>
    </location>
</feature>
<reference evidence="3 4" key="1">
    <citation type="submission" date="2020-08" db="EMBL/GenBank/DDBJ databases">
        <title>Genome sequence of Thermomonas carbonis KCTC 42013T.</title>
        <authorList>
            <person name="Hyun D.-W."/>
            <person name="Bae J.-W."/>
        </authorList>
    </citation>
    <scope>NUCLEOTIDE SEQUENCE [LARGE SCALE GENOMIC DNA]</scope>
    <source>
        <strain evidence="3 4">KCTC 42013</strain>
    </source>
</reference>
<feature type="transmembrane region" description="Helical" evidence="1">
    <location>
        <begin position="28"/>
        <end position="46"/>
    </location>
</feature>
<feature type="transmembrane region" description="Helical" evidence="1">
    <location>
        <begin position="104"/>
        <end position="123"/>
    </location>
</feature>
<evidence type="ECO:0000313" key="4">
    <source>
        <dbReference type="Proteomes" id="UP000515804"/>
    </source>
</evidence>
<dbReference type="GO" id="GO:0080120">
    <property type="term" value="P:CAAX-box protein maturation"/>
    <property type="evidence" value="ECO:0007669"/>
    <property type="project" value="UniProtKB-ARBA"/>
</dbReference>
<keyword evidence="4" id="KW-1185">Reference proteome</keyword>
<keyword evidence="3" id="KW-0645">Protease</keyword>
<organism evidence="3 4">
    <name type="scientific">Thermomonas carbonis</name>
    <dbReference type="NCBI Taxonomy" id="1463158"/>
    <lineage>
        <taxon>Bacteria</taxon>
        <taxon>Pseudomonadati</taxon>
        <taxon>Pseudomonadota</taxon>
        <taxon>Gammaproteobacteria</taxon>
        <taxon>Lysobacterales</taxon>
        <taxon>Lysobacteraceae</taxon>
        <taxon>Thermomonas</taxon>
    </lineage>
</organism>
<keyword evidence="3" id="KW-0378">Hydrolase</keyword>
<gene>
    <name evidence="3" type="ORF">H9L16_05510</name>
</gene>
<keyword evidence="1" id="KW-1133">Transmembrane helix</keyword>
<dbReference type="Pfam" id="PF02517">
    <property type="entry name" value="Rce1-like"/>
    <property type="match status" value="1"/>
</dbReference>
<proteinExistence type="predicted"/>
<sequence>MPPETLASNATTPAATDWPRLRLAARTLLALLLGGLAVLGSIFAFRQGLLPLIAAWLQPDADTLSAIRRIGILLAAVAGYWVYVRWHEQRTPTELKPPLLGMPLGAAGGALMVGLPIAMLFAIDAYEPVLVRGASSALWGVAALIVIAATLEELVYRGLLFRLLERAVGTTAALFLQALVFAIGHLENLPQGSALDLAAMLVSVSLLGVLWAGLFVLTRNLWVVAAHHAAWNFTILLSGLPLSGIEDWRALAPMESRMAGPDWLTGGMFGPETSWLVIATTAMATLWLLRMAKRRGAFVAASMAPAQTTAARLH</sequence>
<dbReference type="KEGG" id="tcn:H9L16_05510"/>
<feature type="transmembrane region" description="Helical" evidence="1">
    <location>
        <begin position="197"/>
        <end position="217"/>
    </location>
</feature>
<dbReference type="GO" id="GO:0006508">
    <property type="term" value="P:proteolysis"/>
    <property type="evidence" value="ECO:0007669"/>
    <property type="project" value="UniProtKB-KW"/>
</dbReference>
<evidence type="ECO:0000259" key="2">
    <source>
        <dbReference type="Pfam" id="PF02517"/>
    </source>
</evidence>
<name>A0A7G9ST58_9GAMM</name>
<dbReference type="PANTHER" id="PTHR39430:SF1">
    <property type="entry name" value="PROTEASE"/>
    <property type="match status" value="1"/>
</dbReference>
<feature type="transmembrane region" description="Helical" evidence="1">
    <location>
        <begin position="66"/>
        <end position="83"/>
    </location>
</feature>
<feature type="transmembrane region" description="Helical" evidence="1">
    <location>
        <begin position="268"/>
        <end position="289"/>
    </location>
</feature>
<dbReference type="Proteomes" id="UP000515804">
    <property type="component" value="Chromosome"/>
</dbReference>
<feature type="transmembrane region" description="Helical" evidence="1">
    <location>
        <begin position="129"/>
        <end position="151"/>
    </location>
</feature>
<dbReference type="InterPro" id="IPR003675">
    <property type="entry name" value="Rce1/LyrA-like_dom"/>
</dbReference>
<feature type="domain" description="CAAX prenyl protease 2/Lysostaphin resistance protein A-like" evidence="2">
    <location>
        <begin position="136"/>
        <end position="233"/>
    </location>
</feature>
<dbReference type="AlphaFoldDB" id="A0A7G9ST58"/>
<evidence type="ECO:0000256" key="1">
    <source>
        <dbReference type="SAM" id="Phobius"/>
    </source>
</evidence>
<accession>A0A7G9ST58</accession>
<protein>
    <submittedName>
        <fullName evidence="3">CPBP family intramembrane metalloprotease</fullName>
    </submittedName>
</protein>
<keyword evidence="1" id="KW-0812">Transmembrane</keyword>
<dbReference type="GO" id="GO:0008237">
    <property type="term" value="F:metallopeptidase activity"/>
    <property type="evidence" value="ECO:0007669"/>
    <property type="project" value="UniProtKB-KW"/>
</dbReference>
<dbReference type="RefSeq" id="WP_187553548.1">
    <property type="nucleotide sequence ID" value="NZ_BMZL01000001.1"/>
</dbReference>